<sequence length="65" mass="7127">MPTNGIGKERNRSGALPTLHELLPLASREVNLRLILGWAVPTNGIGKERNRSGALPTLHEFSQLK</sequence>
<accession>A0A1D8U232</accession>
<dbReference type="AlphaFoldDB" id="A0A1D8U232"/>
<dbReference type="STRING" id="1458985.BJP34_35130"/>
<dbReference type="EMBL" id="CP017599">
    <property type="protein sequence ID" value="AOX03969.1"/>
    <property type="molecule type" value="Genomic_DNA"/>
</dbReference>
<dbReference type="Proteomes" id="UP000177870">
    <property type="component" value="Chromosome"/>
</dbReference>
<evidence type="ECO:0000313" key="3">
    <source>
        <dbReference type="Proteomes" id="UP000177870"/>
    </source>
</evidence>
<proteinExistence type="predicted"/>
<reference evidence="3" key="1">
    <citation type="submission" date="2016-10" db="EMBL/GenBank/DDBJ databases">
        <title>Comparative genomics uncovers the prolific and rare metabolic potential of the cyanobacterial genus Moorea.</title>
        <authorList>
            <person name="Leao T."/>
            <person name="Castelao G."/>
            <person name="Korobeynikov A."/>
            <person name="Monroe E.A."/>
            <person name="Podell S."/>
            <person name="Glukhov E."/>
            <person name="Allen E."/>
            <person name="Gerwick W.H."/>
            <person name="Gerwick L."/>
        </authorList>
    </citation>
    <scope>NUCLEOTIDE SEQUENCE [LARGE SCALE GENOMIC DNA]</scope>
    <source>
        <strain evidence="3">PAL-8-15-08-1</strain>
    </source>
</reference>
<dbReference type="KEGG" id="mpro:BJP34_35130"/>
<evidence type="ECO:0000256" key="1">
    <source>
        <dbReference type="SAM" id="MobiDB-lite"/>
    </source>
</evidence>
<gene>
    <name evidence="2" type="ORF">BJP34_35130</name>
</gene>
<feature type="region of interest" description="Disordered" evidence="1">
    <location>
        <begin position="46"/>
        <end position="65"/>
    </location>
</feature>
<organism evidence="2 3">
    <name type="scientific">Moorena producens PAL-8-15-08-1</name>
    <dbReference type="NCBI Taxonomy" id="1458985"/>
    <lineage>
        <taxon>Bacteria</taxon>
        <taxon>Bacillati</taxon>
        <taxon>Cyanobacteriota</taxon>
        <taxon>Cyanophyceae</taxon>
        <taxon>Coleofasciculales</taxon>
        <taxon>Coleofasciculaceae</taxon>
        <taxon>Moorena</taxon>
    </lineage>
</organism>
<dbReference type="RefSeq" id="WP_070396335.1">
    <property type="nucleotide sequence ID" value="NZ_CP017599.1"/>
</dbReference>
<evidence type="ECO:0000313" key="2">
    <source>
        <dbReference type="EMBL" id="AOX03969.1"/>
    </source>
</evidence>
<name>A0A1D8U232_9CYAN</name>
<protein>
    <submittedName>
        <fullName evidence="2">Uncharacterized protein</fullName>
    </submittedName>
</protein>